<evidence type="ECO:0000313" key="7">
    <source>
        <dbReference type="Proteomes" id="UP000193240"/>
    </source>
</evidence>
<dbReference type="InterPro" id="IPR029058">
    <property type="entry name" value="AB_hydrolase_fold"/>
</dbReference>
<name>A0A1Y2M945_EPING</name>
<dbReference type="PANTHER" id="PTHR10272">
    <property type="entry name" value="PLATELET-ACTIVATING FACTOR ACETYLHYDROLASE"/>
    <property type="match status" value="1"/>
</dbReference>
<dbReference type="Gene3D" id="3.40.50.1820">
    <property type="entry name" value="alpha/beta hydrolase"/>
    <property type="match status" value="1"/>
</dbReference>
<evidence type="ECO:0000256" key="1">
    <source>
        <dbReference type="ARBA" id="ARBA00013201"/>
    </source>
</evidence>
<dbReference type="InParanoid" id="A0A1Y2M945"/>
<dbReference type="PANTHER" id="PTHR10272:SF0">
    <property type="entry name" value="PLATELET-ACTIVATING FACTOR ACETYLHYDROLASE"/>
    <property type="match status" value="1"/>
</dbReference>
<dbReference type="EMBL" id="KZ107839">
    <property type="protein sequence ID" value="OSS52603.1"/>
    <property type="molecule type" value="Genomic_DNA"/>
</dbReference>
<keyword evidence="4" id="KW-0443">Lipid metabolism</keyword>
<reference evidence="6 7" key="1">
    <citation type="journal article" date="2017" name="Genome Announc.">
        <title>Genome sequence of the saprophytic ascomycete Epicoccum nigrum ICMP 19927 strain isolated from New Zealand.</title>
        <authorList>
            <person name="Fokin M."/>
            <person name="Fleetwood D."/>
            <person name="Weir B.S."/>
            <person name="Villas-Boas S.G."/>
        </authorList>
    </citation>
    <scope>NUCLEOTIDE SEQUENCE [LARGE SCALE GENOMIC DNA]</scope>
    <source>
        <strain evidence="6 7">ICMP 19927</strain>
    </source>
</reference>
<evidence type="ECO:0000256" key="4">
    <source>
        <dbReference type="ARBA" id="ARBA00023098"/>
    </source>
</evidence>
<dbReference type="SUPFAM" id="SSF53474">
    <property type="entry name" value="alpha/beta-Hydrolases"/>
    <property type="match status" value="2"/>
</dbReference>
<dbReference type="GO" id="GO:0003847">
    <property type="term" value="F:1-alkyl-2-acetylglycerophosphocholine esterase activity"/>
    <property type="evidence" value="ECO:0007669"/>
    <property type="project" value="UniProtKB-EC"/>
</dbReference>
<feature type="compositionally biased region" description="Basic and acidic residues" evidence="5">
    <location>
        <begin position="282"/>
        <end position="297"/>
    </location>
</feature>
<keyword evidence="3" id="KW-0442">Lipid degradation</keyword>
<evidence type="ECO:0000256" key="2">
    <source>
        <dbReference type="ARBA" id="ARBA00022801"/>
    </source>
</evidence>
<feature type="compositionally biased region" description="Basic residues" evidence="5">
    <location>
        <begin position="34"/>
        <end position="45"/>
    </location>
</feature>
<protein>
    <recommendedName>
        <fullName evidence="1">1-alkyl-2-acetylglycerophosphocholine esterase</fullName>
        <ecNumber evidence="1">3.1.1.47</ecNumber>
    </recommendedName>
</protein>
<organism evidence="6 7">
    <name type="scientific">Epicoccum nigrum</name>
    <name type="common">Soil fungus</name>
    <name type="synonym">Epicoccum purpurascens</name>
    <dbReference type="NCBI Taxonomy" id="105696"/>
    <lineage>
        <taxon>Eukaryota</taxon>
        <taxon>Fungi</taxon>
        <taxon>Dikarya</taxon>
        <taxon>Ascomycota</taxon>
        <taxon>Pezizomycotina</taxon>
        <taxon>Dothideomycetes</taxon>
        <taxon>Pleosporomycetidae</taxon>
        <taxon>Pleosporales</taxon>
        <taxon>Pleosporineae</taxon>
        <taxon>Didymellaceae</taxon>
        <taxon>Epicoccum</taxon>
    </lineage>
</organism>
<dbReference type="AlphaFoldDB" id="A0A1Y2M945"/>
<dbReference type="Proteomes" id="UP000193240">
    <property type="component" value="Unassembled WGS sequence"/>
</dbReference>
<evidence type="ECO:0000256" key="5">
    <source>
        <dbReference type="SAM" id="MobiDB-lite"/>
    </source>
</evidence>
<feature type="region of interest" description="Disordered" evidence="5">
    <location>
        <begin position="1"/>
        <end position="64"/>
    </location>
</feature>
<dbReference type="EC" id="3.1.1.47" evidence="1"/>
<dbReference type="STRING" id="105696.A0A1Y2M945"/>
<feature type="region of interest" description="Disordered" evidence="5">
    <location>
        <begin position="629"/>
        <end position="664"/>
    </location>
</feature>
<evidence type="ECO:0000256" key="3">
    <source>
        <dbReference type="ARBA" id="ARBA00022963"/>
    </source>
</evidence>
<keyword evidence="2" id="KW-0378">Hydrolase</keyword>
<feature type="region of interest" description="Disordered" evidence="5">
    <location>
        <begin position="169"/>
        <end position="200"/>
    </location>
</feature>
<dbReference type="GO" id="GO:0016042">
    <property type="term" value="P:lipid catabolic process"/>
    <property type="evidence" value="ECO:0007669"/>
    <property type="project" value="UniProtKB-KW"/>
</dbReference>
<dbReference type="OMA" id="EAFMHWK"/>
<evidence type="ECO:0000313" key="6">
    <source>
        <dbReference type="EMBL" id="OSS52603.1"/>
    </source>
</evidence>
<feature type="region of interest" description="Disordered" evidence="5">
    <location>
        <begin position="247"/>
        <end position="323"/>
    </location>
</feature>
<sequence>MPFLERQTTRITGNTPQNDRRNSAIGGEASGKVPHAKKPRSRPPKSLRDRLPFPQGTLPPPSGPYSIANMEIEVPVEHPRPISDIKRNGRHLLQLETVLFTMYYPAQFGSGAGLDPAGHKHWSRETWLPRPRVQTARGYAHFAGIPDWTVISFMAATSMLTKLRGFRNTPPATHWPPGGNAKQNGYKLKNQEGPPPEGHEGEPVFPLLMFSHGLGGTRTAYSSLCSEFASYGFVVCAVEHRDGSGPRTFVNHRKQQTRSKDHQGGAKANKADFGGEEECEQEREKWKDVDHSEDEIRKGHHHIDYVFPKDNPKDTAPNNEHGVDKDLRNAQIELRLCELEEAYNVLKKIAAGDGEEVARQNLRSEGFVGGSSRGLNGVNWQQWKNRFHVDKMTVAGHSFGAATVVELLRHTDRFKNVQAGIIYDIWGAPIKPPQKAPEHRIHVPILGINSEAFMYWQQNFDAVMSLMNEAKENGAPAYLLTVRGSVHISQSDFSLLYKGITNGFMKATVHPERAIDLNVSASLEFLRLVAPDAGAGKALINRSMTDEGLLNTELLEEVPTEHRPTDQWIAARLKVPHEFRTRLTTGMMRRFKKNEKGQPLYSTGDEVWMHFKPTEEELDKWIKLEGRGDARIDSEHATKPGVEDNNPRTHELHSDKDRAKKDDQ</sequence>
<gene>
    <name evidence="6" type="ORF">B5807_02223</name>
</gene>
<proteinExistence type="predicted"/>
<dbReference type="Pfam" id="PF03403">
    <property type="entry name" value="PAF-AH_p_II"/>
    <property type="match status" value="1"/>
</dbReference>
<keyword evidence="7" id="KW-1185">Reference proteome</keyword>
<accession>A0A1Y2M945</accession>